<accession>A0A919AP94</accession>
<protein>
    <submittedName>
        <fullName evidence="1">Uncharacterized protein</fullName>
    </submittedName>
</protein>
<organism evidence="1 2">
    <name type="scientific">Kordiimonas sediminis</name>
    <dbReference type="NCBI Taxonomy" id="1735581"/>
    <lineage>
        <taxon>Bacteria</taxon>
        <taxon>Pseudomonadati</taxon>
        <taxon>Pseudomonadota</taxon>
        <taxon>Alphaproteobacteria</taxon>
        <taxon>Kordiimonadales</taxon>
        <taxon>Kordiimonadaceae</taxon>
        <taxon>Kordiimonas</taxon>
    </lineage>
</organism>
<gene>
    <name evidence="1" type="ORF">GCM10017044_10820</name>
</gene>
<reference evidence="1" key="1">
    <citation type="journal article" date="2014" name="Int. J. Syst. Evol. Microbiol.">
        <title>Complete genome sequence of Corynebacterium casei LMG S-19264T (=DSM 44701T), isolated from a smear-ripened cheese.</title>
        <authorList>
            <consortium name="US DOE Joint Genome Institute (JGI-PGF)"/>
            <person name="Walter F."/>
            <person name="Albersmeier A."/>
            <person name="Kalinowski J."/>
            <person name="Ruckert C."/>
        </authorList>
    </citation>
    <scope>NUCLEOTIDE SEQUENCE</scope>
    <source>
        <strain evidence="1">KCTC 42590</strain>
    </source>
</reference>
<proteinExistence type="predicted"/>
<dbReference type="AlphaFoldDB" id="A0A919AP94"/>
<dbReference type="EMBL" id="BNCI01000001">
    <property type="protein sequence ID" value="GHF18142.1"/>
    <property type="molecule type" value="Genomic_DNA"/>
</dbReference>
<name>A0A919AP94_9PROT</name>
<keyword evidence="2" id="KW-1185">Reference proteome</keyword>
<dbReference type="RefSeq" id="WP_191250591.1">
    <property type="nucleotide sequence ID" value="NZ_BNCI01000001.1"/>
</dbReference>
<evidence type="ECO:0000313" key="2">
    <source>
        <dbReference type="Proteomes" id="UP000630923"/>
    </source>
</evidence>
<sequence length="61" mass="6979">MPTALRDDSYDVKNYKASYSKPQPVCYDEDITEEFIEAVKALAAEENDPERKRIVVDGPAW</sequence>
<dbReference type="Proteomes" id="UP000630923">
    <property type="component" value="Unassembled WGS sequence"/>
</dbReference>
<reference evidence="1" key="2">
    <citation type="submission" date="2020-09" db="EMBL/GenBank/DDBJ databases">
        <authorList>
            <person name="Sun Q."/>
            <person name="Kim S."/>
        </authorList>
    </citation>
    <scope>NUCLEOTIDE SEQUENCE</scope>
    <source>
        <strain evidence="1">KCTC 42590</strain>
    </source>
</reference>
<evidence type="ECO:0000313" key="1">
    <source>
        <dbReference type="EMBL" id="GHF18142.1"/>
    </source>
</evidence>
<comment type="caution">
    <text evidence="1">The sequence shown here is derived from an EMBL/GenBank/DDBJ whole genome shotgun (WGS) entry which is preliminary data.</text>
</comment>